<feature type="region of interest" description="Disordered" evidence="1">
    <location>
        <begin position="1"/>
        <end position="24"/>
    </location>
</feature>
<sequence length="296" mass="31421">MQVSPITLGTSFLGNPPTPDGAPAPAADELASALLGGPYAAVDTSNNYAQGRSETVLGRELRANGLGRGRSVITKVDADPETGALDRDRVWRSFEESTARLGLSRLPVLHLHDPYTVTADEALAPGGAVQGLRELREQGLVAAIGIAAGPLSLMTRYVRSGAFDALLTHNRYTLVDRSAEPLIAEATERGMGVFNAAPFGGGLLAGRTTRYAYRDSPPDLLAWIERARLTCQAHGVDLPVAALHFSLRNPLVHSTVVGVNASRRIADLERMRTTSVPEALWTALAELGTPPSTIDD</sequence>
<dbReference type="GO" id="GO:0005829">
    <property type="term" value="C:cytosol"/>
    <property type="evidence" value="ECO:0007669"/>
    <property type="project" value="TreeGrafter"/>
</dbReference>
<accession>A0A4R4T0C0</accession>
<dbReference type="Pfam" id="PF00248">
    <property type="entry name" value="Aldo_ket_red"/>
    <property type="match status" value="1"/>
</dbReference>
<comment type="caution">
    <text evidence="3">The sequence shown here is derived from an EMBL/GenBank/DDBJ whole genome shotgun (WGS) entry which is preliminary data.</text>
</comment>
<proteinExistence type="predicted"/>
<organism evidence="3 4">
    <name type="scientific">Streptomyces hainanensis</name>
    <dbReference type="NCBI Taxonomy" id="402648"/>
    <lineage>
        <taxon>Bacteria</taxon>
        <taxon>Bacillati</taxon>
        <taxon>Actinomycetota</taxon>
        <taxon>Actinomycetes</taxon>
        <taxon>Kitasatosporales</taxon>
        <taxon>Streptomycetaceae</taxon>
        <taxon>Streptomyces</taxon>
    </lineage>
</organism>
<protein>
    <submittedName>
        <fullName evidence="3">Aldo/keto reductase</fullName>
    </submittedName>
</protein>
<dbReference type="InterPro" id="IPR036812">
    <property type="entry name" value="NAD(P)_OxRdtase_dom_sf"/>
</dbReference>
<dbReference type="Proteomes" id="UP000295345">
    <property type="component" value="Unassembled WGS sequence"/>
</dbReference>
<feature type="compositionally biased region" description="Polar residues" evidence="1">
    <location>
        <begin position="1"/>
        <end position="13"/>
    </location>
</feature>
<evidence type="ECO:0000256" key="1">
    <source>
        <dbReference type="SAM" id="MobiDB-lite"/>
    </source>
</evidence>
<dbReference type="PANTHER" id="PTHR42686:SF1">
    <property type="entry name" value="GH17980P-RELATED"/>
    <property type="match status" value="1"/>
</dbReference>
<evidence type="ECO:0000313" key="3">
    <source>
        <dbReference type="EMBL" id="TDC68634.1"/>
    </source>
</evidence>
<dbReference type="CDD" id="cd19090">
    <property type="entry name" value="AKR_AKR15A-like"/>
    <property type="match status" value="1"/>
</dbReference>
<gene>
    <name evidence="3" type="ORF">E1283_27080</name>
</gene>
<dbReference type="OrthoDB" id="9768851at2"/>
<evidence type="ECO:0000259" key="2">
    <source>
        <dbReference type="Pfam" id="PF00248"/>
    </source>
</evidence>
<dbReference type="Gene3D" id="3.20.20.100">
    <property type="entry name" value="NADP-dependent oxidoreductase domain"/>
    <property type="match status" value="1"/>
</dbReference>
<dbReference type="GO" id="GO:0016491">
    <property type="term" value="F:oxidoreductase activity"/>
    <property type="evidence" value="ECO:0007669"/>
    <property type="project" value="InterPro"/>
</dbReference>
<dbReference type="AlphaFoldDB" id="A0A4R4T0C0"/>
<keyword evidence="4" id="KW-1185">Reference proteome</keyword>
<dbReference type="InterPro" id="IPR023210">
    <property type="entry name" value="NADP_OxRdtase_dom"/>
</dbReference>
<dbReference type="PANTHER" id="PTHR42686">
    <property type="entry name" value="GH17980P-RELATED"/>
    <property type="match status" value="1"/>
</dbReference>
<reference evidence="3 4" key="1">
    <citation type="submission" date="2019-03" db="EMBL/GenBank/DDBJ databases">
        <title>Draft genome sequences of novel Actinobacteria.</title>
        <authorList>
            <person name="Sahin N."/>
            <person name="Ay H."/>
            <person name="Saygin H."/>
        </authorList>
    </citation>
    <scope>NUCLEOTIDE SEQUENCE [LARGE SCALE GENOMIC DNA]</scope>
    <source>
        <strain evidence="3 4">DSM 41900</strain>
    </source>
</reference>
<name>A0A4R4T0C0_9ACTN</name>
<dbReference type="SUPFAM" id="SSF51430">
    <property type="entry name" value="NAD(P)-linked oxidoreductase"/>
    <property type="match status" value="1"/>
</dbReference>
<feature type="domain" description="NADP-dependent oxidoreductase" evidence="2">
    <location>
        <begin position="6"/>
        <end position="268"/>
    </location>
</feature>
<evidence type="ECO:0000313" key="4">
    <source>
        <dbReference type="Proteomes" id="UP000295345"/>
    </source>
</evidence>
<dbReference type="InterPro" id="IPR020471">
    <property type="entry name" value="AKR"/>
</dbReference>
<dbReference type="EMBL" id="SMKI01000368">
    <property type="protein sequence ID" value="TDC68634.1"/>
    <property type="molecule type" value="Genomic_DNA"/>
</dbReference>